<gene>
    <name evidence="1" type="ORF">BV22DRAFT_1040180</name>
</gene>
<accession>A0ACB8B3M0</accession>
<evidence type="ECO:0000313" key="2">
    <source>
        <dbReference type="Proteomes" id="UP000790709"/>
    </source>
</evidence>
<dbReference type="EMBL" id="MU266601">
    <property type="protein sequence ID" value="KAH7920135.1"/>
    <property type="molecule type" value="Genomic_DNA"/>
</dbReference>
<evidence type="ECO:0000313" key="1">
    <source>
        <dbReference type="EMBL" id="KAH7920135.1"/>
    </source>
</evidence>
<sequence length="64" mass="6907">MWAASTSKATLVGILPTLGAIPACVFASFVQQQAHIYLGYACGTCLIPASRRYHPGYAKRRPQP</sequence>
<reference evidence="1" key="1">
    <citation type="journal article" date="2021" name="New Phytol.">
        <title>Evolutionary innovations through gain and loss of genes in the ectomycorrhizal Boletales.</title>
        <authorList>
            <person name="Wu G."/>
            <person name="Miyauchi S."/>
            <person name="Morin E."/>
            <person name="Kuo A."/>
            <person name="Drula E."/>
            <person name="Varga T."/>
            <person name="Kohler A."/>
            <person name="Feng B."/>
            <person name="Cao Y."/>
            <person name="Lipzen A."/>
            <person name="Daum C."/>
            <person name="Hundley H."/>
            <person name="Pangilinan J."/>
            <person name="Johnson J."/>
            <person name="Barry K."/>
            <person name="LaButti K."/>
            <person name="Ng V."/>
            <person name="Ahrendt S."/>
            <person name="Min B."/>
            <person name="Choi I.G."/>
            <person name="Park H."/>
            <person name="Plett J.M."/>
            <person name="Magnuson J."/>
            <person name="Spatafora J.W."/>
            <person name="Nagy L.G."/>
            <person name="Henrissat B."/>
            <person name="Grigoriev I.V."/>
            <person name="Yang Z.L."/>
            <person name="Xu J."/>
            <person name="Martin F.M."/>
        </authorList>
    </citation>
    <scope>NUCLEOTIDE SEQUENCE</scope>
    <source>
        <strain evidence="1">KUC20120723A-06</strain>
    </source>
</reference>
<organism evidence="1 2">
    <name type="scientific">Leucogyrophana mollusca</name>
    <dbReference type="NCBI Taxonomy" id="85980"/>
    <lineage>
        <taxon>Eukaryota</taxon>
        <taxon>Fungi</taxon>
        <taxon>Dikarya</taxon>
        <taxon>Basidiomycota</taxon>
        <taxon>Agaricomycotina</taxon>
        <taxon>Agaricomycetes</taxon>
        <taxon>Agaricomycetidae</taxon>
        <taxon>Boletales</taxon>
        <taxon>Boletales incertae sedis</taxon>
        <taxon>Leucogyrophana</taxon>
    </lineage>
</organism>
<comment type="caution">
    <text evidence="1">The sequence shown here is derived from an EMBL/GenBank/DDBJ whole genome shotgun (WGS) entry which is preliminary data.</text>
</comment>
<protein>
    <submittedName>
        <fullName evidence="1">Uncharacterized protein</fullName>
    </submittedName>
</protein>
<dbReference type="Proteomes" id="UP000790709">
    <property type="component" value="Unassembled WGS sequence"/>
</dbReference>
<keyword evidence="2" id="KW-1185">Reference proteome</keyword>
<proteinExistence type="predicted"/>
<name>A0ACB8B3M0_9AGAM</name>